<dbReference type="Gene3D" id="3.90.1150.10">
    <property type="entry name" value="Aspartate Aminotransferase, domain 1"/>
    <property type="match status" value="1"/>
</dbReference>
<comment type="similarity">
    <text evidence="2 6">Belongs to the group II decarboxylase family.</text>
</comment>
<evidence type="ECO:0000256" key="3">
    <source>
        <dbReference type="ARBA" id="ARBA00022898"/>
    </source>
</evidence>
<dbReference type="InterPro" id="IPR015424">
    <property type="entry name" value="PyrdxlP-dep_Trfase"/>
</dbReference>
<dbReference type="InterPro" id="IPR015421">
    <property type="entry name" value="PyrdxlP-dep_Trfase_major"/>
</dbReference>
<keyword evidence="3 5" id="KW-0663">Pyridoxal phosphate</keyword>
<evidence type="ECO:0000256" key="6">
    <source>
        <dbReference type="RuleBase" id="RU000382"/>
    </source>
</evidence>
<evidence type="ECO:0000313" key="7">
    <source>
        <dbReference type="EMBL" id="RPB08651.1"/>
    </source>
</evidence>
<dbReference type="SUPFAM" id="SSF53383">
    <property type="entry name" value="PLP-dependent transferases"/>
    <property type="match status" value="1"/>
</dbReference>
<keyword evidence="7" id="KW-0808">Transferase</keyword>
<protein>
    <submittedName>
        <fullName evidence="7">PLP-dependent transferase</fullName>
    </submittedName>
</protein>
<dbReference type="Gene3D" id="3.40.640.10">
    <property type="entry name" value="Type I PLP-dependent aspartate aminotransferase-like (Major domain)"/>
    <property type="match status" value="1"/>
</dbReference>
<dbReference type="Proteomes" id="UP000277580">
    <property type="component" value="Unassembled WGS sequence"/>
</dbReference>
<dbReference type="GO" id="GO:0019752">
    <property type="term" value="P:carboxylic acid metabolic process"/>
    <property type="evidence" value="ECO:0007669"/>
    <property type="project" value="InterPro"/>
</dbReference>
<dbReference type="InterPro" id="IPR010977">
    <property type="entry name" value="Aromatic_deC"/>
</dbReference>
<organism evidence="7 8">
    <name type="scientific">Morchella conica CCBAS932</name>
    <dbReference type="NCBI Taxonomy" id="1392247"/>
    <lineage>
        <taxon>Eukaryota</taxon>
        <taxon>Fungi</taxon>
        <taxon>Dikarya</taxon>
        <taxon>Ascomycota</taxon>
        <taxon>Pezizomycotina</taxon>
        <taxon>Pezizomycetes</taxon>
        <taxon>Pezizales</taxon>
        <taxon>Morchellaceae</taxon>
        <taxon>Morchella</taxon>
    </lineage>
</organism>
<evidence type="ECO:0000256" key="4">
    <source>
        <dbReference type="ARBA" id="ARBA00023239"/>
    </source>
</evidence>
<dbReference type="InterPro" id="IPR002129">
    <property type="entry name" value="PyrdxlP-dep_de-COase"/>
</dbReference>
<keyword evidence="8" id="KW-1185">Reference proteome</keyword>
<name>A0A3N4KK11_9PEZI</name>
<dbReference type="InParanoid" id="A0A3N4KK11"/>
<keyword evidence="4 6" id="KW-0456">Lyase</keyword>
<proteinExistence type="inferred from homology"/>
<dbReference type="STRING" id="1392247.A0A3N4KK11"/>
<sequence>MSNPANPMSVPVPDQSEILALLHAHISSTLTIPSTPPPAMPTAPALSAAKASITTLPATGLGAKKTLTHLLTDVLPGLPAQSTSPHYYGFVTGGTTPAALAADILVTLADQNVQVHLPHESVSTDLESAALSMLLQLFRLDTTEWRGRTLTTGATASNILGLACAREHLLREKLILAGYSPAEASVGEMGVLGACVEAGIMGIQILSAAAHSSVAKAASTVGIGRRNIHDLSRPDAPWEFGLEELERRLEAGSQRGVVSIVVVGFGEVNTGMFITNIREVRALVTKYGAWLHIDAAFGIFARVLAGAEGAMGDVGSWADGLELADSITGDGHKLLNVPYDCGFFFTRDPALLTSTFLNAAPYLSSPPISTPAAIPSPLNIGLENSRRFRALPVYATLHAYGSTGYKILVTRLVTHARGIARFIYRHPAYELLPAGAGGEEEAVGRVFVVVLFRAREERVNKRLKERINSDGRMYVSGTMWEGREAVRCAVGNWRVCTEGWGLVEEVLEGVIKNAEEEGEGEGEE</sequence>
<dbReference type="InterPro" id="IPR015422">
    <property type="entry name" value="PyrdxlP-dep_Trfase_small"/>
</dbReference>
<dbReference type="GO" id="GO:0016831">
    <property type="term" value="F:carboxy-lyase activity"/>
    <property type="evidence" value="ECO:0007669"/>
    <property type="project" value="TreeGrafter"/>
</dbReference>
<dbReference type="GO" id="GO:0030170">
    <property type="term" value="F:pyridoxal phosphate binding"/>
    <property type="evidence" value="ECO:0007669"/>
    <property type="project" value="InterPro"/>
</dbReference>
<evidence type="ECO:0000313" key="8">
    <source>
        <dbReference type="Proteomes" id="UP000277580"/>
    </source>
</evidence>
<dbReference type="EMBL" id="ML119160">
    <property type="protein sequence ID" value="RPB08651.1"/>
    <property type="molecule type" value="Genomic_DNA"/>
</dbReference>
<feature type="modified residue" description="N6-(pyridoxal phosphate)lysine" evidence="5">
    <location>
        <position position="333"/>
    </location>
</feature>
<dbReference type="PANTHER" id="PTHR11999:SF165">
    <property type="entry name" value="DECARBOXYLASE, PUTATIVE (AFU_ORTHOLOGUE AFUA_2G04980)-RELATED"/>
    <property type="match status" value="1"/>
</dbReference>
<evidence type="ECO:0000256" key="5">
    <source>
        <dbReference type="PIRSR" id="PIRSR602129-50"/>
    </source>
</evidence>
<gene>
    <name evidence="7" type="ORF">P167DRAFT_608523</name>
</gene>
<dbReference type="GO" id="GO:0016740">
    <property type="term" value="F:transferase activity"/>
    <property type="evidence" value="ECO:0007669"/>
    <property type="project" value="UniProtKB-KW"/>
</dbReference>
<reference evidence="7 8" key="1">
    <citation type="journal article" date="2018" name="Nat. Ecol. Evol.">
        <title>Pezizomycetes genomes reveal the molecular basis of ectomycorrhizal truffle lifestyle.</title>
        <authorList>
            <person name="Murat C."/>
            <person name="Payen T."/>
            <person name="Noel B."/>
            <person name="Kuo A."/>
            <person name="Morin E."/>
            <person name="Chen J."/>
            <person name="Kohler A."/>
            <person name="Krizsan K."/>
            <person name="Balestrini R."/>
            <person name="Da Silva C."/>
            <person name="Montanini B."/>
            <person name="Hainaut M."/>
            <person name="Levati E."/>
            <person name="Barry K.W."/>
            <person name="Belfiori B."/>
            <person name="Cichocki N."/>
            <person name="Clum A."/>
            <person name="Dockter R.B."/>
            <person name="Fauchery L."/>
            <person name="Guy J."/>
            <person name="Iotti M."/>
            <person name="Le Tacon F."/>
            <person name="Lindquist E.A."/>
            <person name="Lipzen A."/>
            <person name="Malagnac F."/>
            <person name="Mello A."/>
            <person name="Molinier V."/>
            <person name="Miyauchi S."/>
            <person name="Poulain J."/>
            <person name="Riccioni C."/>
            <person name="Rubini A."/>
            <person name="Sitrit Y."/>
            <person name="Splivallo R."/>
            <person name="Traeger S."/>
            <person name="Wang M."/>
            <person name="Zifcakova L."/>
            <person name="Wipf D."/>
            <person name="Zambonelli A."/>
            <person name="Paolocci F."/>
            <person name="Nowrousian M."/>
            <person name="Ottonello S."/>
            <person name="Baldrian P."/>
            <person name="Spatafora J.W."/>
            <person name="Henrissat B."/>
            <person name="Nagy L.G."/>
            <person name="Aury J.M."/>
            <person name="Wincker P."/>
            <person name="Grigoriev I.V."/>
            <person name="Bonfante P."/>
            <person name="Martin F.M."/>
        </authorList>
    </citation>
    <scope>NUCLEOTIDE SEQUENCE [LARGE SCALE GENOMIC DNA]</scope>
    <source>
        <strain evidence="7 8">CCBAS932</strain>
    </source>
</reference>
<evidence type="ECO:0000256" key="1">
    <source>
        <dbReference type="ARBA" id="ARBA00001933"/>
    </source>
</evidence>
<accession>A0A3N4KK11</accession>
<dbReference type="Pfam" id="PF00282">
    <property type="entry name" value="Pyridoxal_deC"/>
    <property type="match status" value="1"/>
</dbReference>
<dbReference type="GO" id="GO:0005737">
    <property type="term" value="C:cytoplasm"/>
    <property type="evidence" value="ECO:0007669"/>
    <property type="project" value="TreeGrafter"/>
</dbReference>
<dbReference type="PANTHER" id="PTHR11999">
    <property type="entry name" value="GROUP II PYRIDOXAL-5-PHOSPHATE DECARBOXYLASE"/>
    <property type="match status" value="1"/>
</dbReference>
<dbReference type="AlphaFoldDB" id="A0A3N4KK11"/>
<comment type="cofactor">
    <cofactor evidence="1 5 6">
        <name>pyridoxal 5'-phosphate</name>
        <dbReference type="ChEBI" id="CHEBI:597326"/>
    </cofactor>
</comment>
<dbReference type="OrthoDB" id="2161780at2759"/>
<evidence type="ECO:0000256" key="2">
    <source>
        <dbReference type="ARBA" id="ARBA00009533"/>
    </source>
</evidence>